<proteinExistence type="predicted"/>
<sequence>MKVYFGTSPRVKDKDPELIEKIYQLIEKFGYKHTSSWVRDISAEKFYALSESEMGEHHKKTIVAIKAADICVFEVSGHSLSVGYLANYALENGKVVVVLGQNQESLKLLNSVKSDNLLTLVYTVVTLESGLRKVLDEASKKSDVRFNFFVNPKILAYLDWVAQKRMVPRSVFLRNLIEREMKKDKEFKQ</sequence>
<evidence type="ECO:0000313" key="2">
    <source>
        <dbReference type="Proteomes" id="UP000229336"/>
    </source>
</evidence>
<reference evidence="2" key="1">
    <citation type="submission" date="2017-09" db="EMBL/GenBank/DDBJ databases">
        <title>Depth-based differentiation of microbial function through sediment-hosted aquifers and enrichment of novel symbionts in the deep terrestrial subsurface.</title>
        <authorList>
            <person name="Probst A.J."/>
            <person name="Ladd B."/>
            <person name="Jarett J.K."/>
            <person name="Geller-Mcgrath D.E."/>
            <person name="Sieber C.M.K."/>
            <person name="Emerson J.B."/>
            <person name="Anantharaman K."/>
            <person name="Thomas B.C."/>
            <person name="Malmstrom R."/>
            <person name="Stieglmeier M."/>
            <person name="Klingl A."/>
            <person name="Woyke T."/>
            <person name="Ryan C.M."/>
            <person name="Banfield J.F."/>
        </authorList>
    </citation>
    <scope>NUCLEOTIDE SEQUENCE [LARGE SCALE GENOMIC DNA]</scope>
</reference>
<organism evidence="1 2">
    <name type="scientific">Candidatus Shapirobacteria bacterium CG_4_10_14_0_2_um_filter_40_12</name>
    <dbReference type="NCBI Taxonomy" id="1974871"/>
    <lineage>
        <taxon>Bacteria</taxon>
        <taxon>Candidatus Shapironibacteriota</taxon>
    </lineage>
</organism>
<name>A0A2M7TSS3_9BACT</name>
<dbReference type="Gene3D" id="3.40.50.450">
    <property type="match status" value="1"/>
</dbReference>
<dbReference type="EMBL" id="PFNX01000055">
    <property type="protein sequence ID" value="PIZ58838.1"/>
    <property type="molecule type" value="Genomic_DNA"/>
</dbReference>
<protein>
    <recommendedName>
        <fullName evidence="3">Nucleoside 2-deoxyribosyltransferase</fullName>
    </recommendedName>
</protein>
<dbReference type="Proteomes" id="UP000229336">
    <property type="component" value="Unassembled WGS sequence"/>
</dbReference>
<comment type="caution">
    <text evidence="1">The sequence shown here is derived from an EMBL/GenBank/DDBJ whole genome shotgun (WGS) entry which is preliminary data.</text>
</comment>
<dbReference type="AlphaFoldDB" id="A0A2M7TSS3"/>
<accession>A0A2M7TSS3</accession>
<evidence type="ECO:0008006" key="3">
    <source>
        <dbReference type="Google" id="ProtNLM"/>
    </source>
</evidence>
<gene>
    <name evidence="1" type="ORF">COY20_02970</name>
</gene>
<evidence type="ECO:0000313" key="1">
    <source>
        <dbReference type="EMBL" id="PIZ58838.1"/>
    </source>
</evidence>